<keyword evidence="2" id="KW-1185">Reference proteome</keyword>
<sequence length="489" mass="55461">MNLPDFILLEILTYIERSKLRQLLGLNRRFKALIVEVALTTVVLDKPVIEALRGSSRKRYLVVYATLMTDQVYELKELFKNIRELTIESAMIPRMSLFKMVSSYHSLRALDLFYCDADPIIAFAIAQSRNLTALRAPNFNLSKPQLLKFLSFLSLPYLNSLSIIVDRLDKQVLEMINKAGSKLESLELLSSSASLDISEGLDCIWVKLKSLKISLADKFPETHAAVIFPYNFPQISSFFFIPYKIAFSDCHPELCQFRHESINFRARHLFLYENLQALNHLTSFAMDCQNVSPRLVKAILASSIRIKSLKLHRVNAPDLFKITVIENYSLVSFSFSSPLPLGASVVAWLSKCAPLLQHLSINCKVDKKFSFKDQLRLPLLFSLSTGNVVPFALLKFLVACSPNLTSLSVWNTKSEPEWVLISKLFPFSITTSRDIKVDDGFALGILGGPRPLTFQPLDRIIGTKKRKNDISLPQLLYCPPLLDINYDDI</sequence>
<protein>
    <submittedName>
        <fullName evidence="1">Uncharacterized protein</fullName>
    </submittedName>
</protein>
<proteinExistence type="predicted"/>
<gene>
    <name evidence="1" type="ORF">DSO57_1026880</name>
</gene>
<evidence type="ECO:0000313" key="2">
    <source>
        <dbReference type="Proteomes" id="UP001165960"/>
    </source>
</evidence>
<dbReference type="EMBL" id="QTSX02001580">
    <property type="protein sequence ID" value="KAJ9080265.1"/>
    <property type="molecule type" value="Genomic_DNA"/>
</dbReference>
<reference evidence="1" key="1">
    <citation type="submission" date="2022-04" db="EMBL/GenBank/DDBJ databases">
        <title>Genome of the entomopathogenic fungus Entomophthora muscae.</title>
        <authorList>
            <person name="Elya C."/>
            <person name="Lovett B.R."/>
            <person name="Lee E."/>
            <person name="Macias A.M."/>
            <person name="Hajek A.E."/>
            <person name="De Bivort B.L."/>
            <person name="Kasson M.T."/>
            <person name="De Fine Licht H.H."/>
            <person name="Stajich J.E."/>
        </authorList>
    </citation>
    <scope>NUCLEOTIDE SEQUENCE</scope>
    <source>
        <strain evidence="1">Berkeley</strain>
    </source>
</reference>
<name>A0ACC2U0H2_9FUNG</name>
<comment type="caution">
    <text evidence="1">The sequence shown here is derived from an EMBL/GenBank/DDBJ whole genome shotgun (WGS) entry which is preliminary data.</text>
</comment>
<dbReference type="Proteomes" id="UP001165960">
    <property type="component" value="Unassembled WGS sequence"/>
</dbReference>
<accession>A0ACC2U0H2</accession>
<organism evidence="1 2">
    <name type="scientific">Entomophthora muscae</name>
    <dbReference type="NCBI Taxonomy" id="34485"/>
    <lineage>
        <taxon>Eukaryota</taxon>
        <taxon>Fungi</taxon>
        <taxon>Fungi incertae sedis</taxon>
        <taxon>Zoopagomycota</taxon>
        <taxon>Entomophthoromycotina</taxon>
        <taxon>Entomophthoromycetes</taxon>
        <taxon>Entomophthorales</taxon>
        <taxon>Entomophthoraceae</taxon>
        <taxon>Entomophthora</taxon>
    </lineage>
</organism>
<evidence type="ECO:0000313" key="1">
    <source>
        <dbReference type="EMBL" id="KAJ9080265.1"/>
    </source>
</evidence>